<feature type="transmembrane region" description="Helical" evidence="6">
    <location>
        <begin position="20"/>
        <end position="38"/>
    </location>
</feature>
<evidence type="ECO:0000256" key="1">
    <source>
        <dbReference type="ARBA" id="ARBA00004167"/>
    </source>
</evidence>
<dbReference type="AlphaFoldDB" id="A0A1Z5HXR8"/>
<accession>A0A1Z5HXR8</accession>
<keyword evidence="4 6" id="KW-1133">Transmembrane helix</keyword>
<comment type="subcellular location">
    <subcellularLocation>
        <location evidence="1">Membrane</location>
        <topology evidence="1">Single-pass membrane protein</topology>
    </subcellularLocation>
</comment>
<evidence type="ECO:0000313" key="8">
    <source>
        <dbReference type="EMBL" id="GAW94131.1"/>
    </source>
</evidence>
<comment type="caution">
    <text evidence="8">The sequence shown here is derived from an EMBL/GenBank/DDBJ whole genome shotgun (WGS) entry which is preliminary data.</text>
</comment>
<keyword evidence="3 6" id="KW-0812">Transmembrane</keyword>
<sequence>MIRHIAKKLREDRGFTLIELMVVVVILGILAAVAIPSFTGKADTAKIKAAKADLKTIGTAIELYYVENDDYPNDWNALTEGGYLTKTPYSPWNTDYHFDTSNGVKVWVELPNGLKLGSEDKNNDSKLYYPDDI</sequence>
<keyword evidence="2" id="KW-0488">Methylation</keyword>
<keyword evidence="9" id="KW-1185">Reference proteome</keyword>
<evidence type="ECO:0000256" key="4">
    <source>
        <dbReference type="ARBA" id="ARBA00022989"/>
    </source>
</evidence>
<proteinExistence type="predicted"/>
<evidence type="ECO:0000313" key="9">
    <source>
        <dbReference type="Proteomes" id="UP000197032"/>
    </source>
</evidence>
<dbReference type="PANTHER" id="PTHR30093:SF44">
    <property type="entry name" value="TYPE II SECRETION SYSTEM CORE PROTEIN G"/>
    <property type="match status" value="1"/>
</dbReference>
<reference evidence="9" key="1">
    <citation type="journal article" date="2017" name="Appl. Environ. Microbiol.">
        <title>Genomic Analysis of Calderihabitans maritimus KKC1, a Thermophilic, Hydrogenogenic, Carboxydotrophic Bacterium Isolated from Marine Sediment.</title>
        <authorList>
            <person name="Omae K."/>
            <person name="Yoneda Y."/>
            <person name="Fukuyama Y."/>
            <person name="Yoshida T."/>
            <person name="Sako Y."/>
        </authorList>
    </citation>
    <scope>NUCLEOTIDE SEQUENCE [LARGE SCALE GENOMIC DNA]</scope>
    <source>
        <strain evidence="9">KKC1</strain>
    </source>
</reference>
<dbReference type="Pfam" id="PF07963">
    <property type="entry name" value="N_methyl"/>
    <property type="match status" value="1"/>
</dbReference>
<dbReference type="NCBIfam" id="TIGR02532">
    <property type="entry name" value="IV_pilin_GFxxxE"/>
    <property type="match status" value="1"/>
</dbReference>
<keyword evidence="5 6" id="KW-0472">Membrane</keyword>
<dbReference type="Proteomes" id="UP000197032">
    <property type="component" value="Unassembled WGS sequence"/>
</dbReference>
<dbReference type="InterPro" id="IPR000983">
    <property type="entry name" value="Bac_GSPG_pilin"/>
</dbReference>
<dbReference type="InterPro" id="IPR012902">
    <property type="entry name" value="N_methyl_site"/>
</dbReference>
<dbReference type="PROSITE" id="PS00409">
    <property type="entry name" value="PROKAR_NTER_METHYL"/>
    <property type="match status" value="1"/>
</dbReference>
<evidence type="ECO:0000256" key="3">
    <source>
        <dbReference type="ARBA" id="ARBA00022692"/>
    </source>
</evidence>
<dbReference type="Pfam" id="PF08334">
    <property type="entry name" value="T2SSG"/>
    <property type="match status" value="1"/>
</dbReference>
<evidence type="ECO:0000259" key="7">
    <source>
        <dbReference type="Pfam" id="PF08334"/>
    </source>
</evidence>
<dbReference type="EMBL" id="BDGJ01000198">
    <property type="protein sequence ID" value="GAW94131.1"/>
    <property type="molecule type" value="Genomic_DNA"/>
</dbReference>
<gene>
    <name evidence="8" type="ORF">KKC1_32450</name>
</gene>
<dbReference type="GO" id="GO:0015628">
    <property type="term" value="P:protein secretion by the type II secretion system"/>
    <property type="evidence" value="ECO:0007669"/>
    <property type="project" value="InterPro"/>
</dbReference>
<dbReference type="PRINTS" id="PR00813">
    <property type="entry name" value="BCTERIALGSPG"/>
</dbReference>
<dbReference type="Gene3D" id="3.30.700.10">
    <property type="entry name" value="Glycoprotein, Type 4 Pilin"/>
    <property type="match status" value="1"/>
</dbReference>
<evidence type="ECO:0000256" key="2">
    <source>
        <dbReference type="ARBA" id="ARBA00022481"/>
    </source>
</evidence>
<dbReference type="GO" id="GO:0015627">
    <property type="term" value="C:type II protein secretion system complex"/>
    <property type="evidence" value="ECO:0007669"/>
    <property type="project" value="InterPro"/>
</dbReference>
<evidence type="ECO:0000256" key="6">
    <source>
        <dbReference type="SAM" id="Phobius"/>
    </source>
</evidence>
<evidence type="ECO:0000256" key="5">
    <source>
        <dbReference type="ARBA" id="ARBA00023136"/>
    </source>
</evidence>
<dbReference type="RefSeq" id="WP_088555198.1">
    <property type="nucleotide sequence ID" value="NZ_BDGJ01000198.1"/>
</dbReference>
<dbReference type="SUPFAM" id="SSF54523">
    <property type="entry name" value="Pili subunits"/>
    <property type="match status" value="1"/>
</dbReference>
<dbReference type="InterPro" id="IPR045584">
    <property type="entry name" value="Pilin-like"/>
</dbReference>
<feature type="domain" description="Type II secretion system protein GspG C-terminal" evidence="7">
    <location>
        <begin position="39"/>
        <end position="100"/>
    </location>
</feature>
<dbReference type="GO" id="GO:0016020">
    <property type="term" value="C:membrane"/>
    <property type="evidence" value="ECO:0007669"/>
    <property type="project" value="UniProtKB-SubCell"/>
</dbReference>
<dbReference type="PANTHER" id="PTHR30093">
    <property type="entry name" value="GENERAL SECRETION PATHWAY PROTEIN G"/>
    <property type="match status" value="1"/>
</dbReference>
<protein>
    <submittedName>
        <fullName evidence="8">Type II secretion system protein G</fullName>
    </submittedName>
</protein>
<dbReference type="OrthoDB" id="1819208at2"/>
<name>A0A1Z5HXR8_9FIRM</name>
<organism evidence="8 9">
    <name type="scientific">Calderihabitans maritimus</name>
    <dbReference type="NCBI Taxonomy" id="1246530"/>
    <lineage>
        <taxon>Bacteria</taxon>
        <taxon>Bacillati</taxon>
        <taxon>Bacillota</taxon>
        <taxon>Clostridia</taxon>
        <taxon>Neomoorellales</taxon>
        <taxon>Calderihabitantaceae</taxon>
        <taxon>Calderihabitans</taxon>
    </lineage>
</organism>
<dbReference type="InterPro" id="IPR013545">
    <property type="entry name" value="T2SS_protein-GspG_C"/>
</dbReference>